<proteinExistence type="predicted"/>
<gene>
    <name evidence="2" type="ORF">SAMN05421760_105168</name>
</gene>
<dbReference type="Gene3D" id="1.10.3990.20">
    <property type="entry name" value="protein bp1543"/>
    <property type="match status" value="1"/>
</dbReference>
<feature type="domain" description="Ribbon-helix-helix" evidence="1">
    <location>
        <begin position="16"/>
        <end position="83"/>
    </location>
</feature>
<name>A0A1N7M4R1_9GAMM</name>
<evidence type="ECO:0000313" key="3">
    <source>
        <dbReference type="Proteomes" id="UP000185999"/>
    </source>
</evidence>
<organism evidence="2 3">
    <name type="scientific">Neptunomonas antarctica</name>
    <dbReference type="NCBI Taxonomy" id="619304"/>
    <lineage>
        <taxon>Bacteria</taxon>
        <taxon>Pseudomonadati</taxon>
        <taxon>Pseudomonadota</taxon>
        <taxon>Gammaproteobacteria</taxon>
        <taxon>Oceanospirillales</taxon>
        <taxon>Oceanospirillaceae</taxon>
        <taxon>Neptunomonas</taxon>
    </lineage>
</organism>
<protein>
    <submittedName>
        <fullName evidence="2">Predicted DNA-binding protein, contains Ribbon-helix-helix (RHH) domain</fullName>
    </submittedName>
</protein>
<dbReference type="OrthoDB" id="5458732at2"/>
<dbReference type="GO" id="GO:0003677">
    <property type="term" value="F:DNA binding"/>
    <property type="evidence" value="ECO:0007669"/>
    <property type="project" value="UniProtKB-KW"/>
</dbReference>
<dbReference type="RefSeq" id="WP_054340215.1">
    <property type="nucleotide sequence ID" value="NZ_FTOE01000005.1"/>
</dbReference>
<dbReference type="EMBL" id="FTOE01000005">
    <property type="protein sequence ID" value="SIS81106.1"/>
    <property type="molecule type" value="Genomic_DNA"/>
</dbReference>
<sequence length="99" mass="11226">MCELYSGTEAALFEIKTRSIRLDGHVTSIRLEAVFWQILNQIAEEANLKLSTFLTRVYHERLDATGDISNFSSLLRVACTTYLNNQQRIALKSALTEAM</sequence>
<dbReference type="InterPro" id="IPR027373">
    <property type="entry name" value="RHH_dom"/>
</dbReference>
<dbReference type="Pfam" id="PF13467">
    <property type="entry name" value="RHH_4"/>
    <property type="match status" value="1"/>
</dbReference>
<keyword evidence="2" id="KW-0238">DNA-binding</keyword>
<dbReference type="InterPro" id="IPR038268">
    <property type="entry name" value="RHH_sf"/>
</dbReference>
<evidence type="ECO:0000259" key="1">
    <source>
        <dbReference type="Pfam" id="PF13467"/>
    </source>
</evidence>
<dbReference type="STRING" id="619304.SAMN05421760_105168"/>
<keyword evidence="3" id="KW-1185">Reference proteome</keyword>
<dbReference type="Proteomes" id="UP000185999">
    <property type="component" value="Unassembled WGS sequence"/>
</dbReference>
<evidence type="ECO:0000313" key="2">
    <source>
        <dbReference type="EMBL" id="SIS81106.1"/>
    </source>
</evidence>
<reference evidence="3" key="1">
    <citation type="submission" date="2017-01" db="EMBL/GenBank/DDBJ databases">
        <authorList>
            <person name="Varghese N."/>
            <person name="Submissions S."/>
        </authorList>
    </citation>
    <scope>NUCLEOTIDE SEQUENCE [LARGE SCALE GENOMIC DNA]</scope>
    <source>
        <strain evidence="3">DSM 22306</strain>
    </source>
</reference>
<accession>A0A1N7M4R1</accession>
<dbReference type="AlphaFoldDB" id="A0A1N7M4R1"/>